<dbReference type="AlphaFoldDB" id="Q6II11"/>
<reference evidence="1" key="1">
    <citation type="journal article" date="2003" name="Genome Biol.">
        <title>An integrated gene annotation and transcriptional profiling approach towards the full gene content of the Drosophila genome.</title>
        <authorList>
            <person name="Hild M."/>
            <person name="Beckmann B."/>
            <person name="Haas S.A."/>
            <person name="Koch B."/>
            <person name="Solovyev V."/>
            <person name="Busold C."/>
            <person name="Fellenberg K."/>
            <person name="Boutros M."/>
            <person name="Vingron M."/>
            <person name="Sauer F."/>
            <person name="Hoheisel J.D."/>
            <person name="Paro R."/>
        </authorList>
    </citation>
    <scope>NUCLEOTIDE SEQUENCE</scope>
</reference>
<protein>
    <submittedName>
        <fullName evidence="1">HDC20085</fullName>
    </submittedName>
</protein>
<gene>
    <name evidence="1" type="ORF">HDC20085</name>
</gene>
<dbReference type="EMBL" id="BK003255">
    <property type="protein sequence ID" value="DAA03455.1"/>
    <property type="molecule type" value="Genomic_DNA"/>
</dbReference>
<name>Q6II11_DROME</name>
<organism evidence="1">
    <name type="scientific">Drosophila melanogaster</name>
    <name type="common">Fruit fly</name>
    <dbReference type="NCBI Taxonomy" id="7227"/>
    <lineage>
        <taxon>Eukaryota</taxon>
        <taxon>Metazoa</taxon>
        <taxon>Ecdysozoa</taxon>
        <taxon>Arthropoda</taxon>
        <taxon>Hexapoda</taxon>
        <taxon>Insecta</taxon>
        <taxon>Pterygota</taxon>
        <taxon>Neoptera</taxon>
        <taxon>Endopterygota</taxon>
        <taxon>Diptera</taxon>
        <taxon>Brachycera</taxon>
        <taxon>Muscomorpha</taxon>
        <taxon>Ephydroidea</taxon>
        <taxon>Drosophilidae</taxon>
        <taxon>Drosophila</taxon>
        <taxon>Sophophora</taxon>
    </lineage>
</organism>
<evidence type="ECO:0000313" key="1">
    <source>
        <dbReference type="EMBL" id="DAA03455.1"/>
    </source>
</evidence>
<accession>Q6II11</accession>
<sequence>MRLRVLFVLLALLVLLVLLVLAFLCSYHATNKFVIYGIYVCNSRNGRRKQVREGTQTIRDSSRSRGTTFFRQLVTRSRMRVDTICHSARMAMTRRRRGPRILSIRVPECQNARLPECRNAGASSSSGEFQSASP</sequence>
<proteinExistence type="predicted"/>